<keyword evidence="1" id="KW-0812">Transmembrane</keyword>
<organism evidence="2 3">
    <name type="scientific">Devosia litorisediminis</name>
    <dbReference type="NCBI Taxonomy" id="2829817"/>
    <lineage>
        <taxon>Bacteria</taxon>
        <taxon>Pseudomonadati</taxon>
        <taxon>Pseudomonadota</taxon>
        <taxon>Alphaproteobacteria</taxon>
        <taxon>Hyphomicrobiales</taxon>
        <taxon>Devosiaceae</taxon>
        <taxon>Devosia</taxon>
    </lineage>
</organism>
<dbReference type="EMBL" id="JAGXTP010000003">
    <property type="protein sequence ID" value="MBS3850378.1"/>
    <property type="molecule type" value="Genomic_DNA"/>
</dbReference>
<protein>
    <submittedName>
        <fullName evidence="2">DUF2628 domain-containing protein</fullName>
    </submittedName>
</protein>
<reference evidence="2" key="1">
    <citation type="submission" date="2021-04" db="EMBL/GenBank/DDBJ databases">
        <title>Devosia litorisediminis sp. nov., isolated from a sand dune.</title>
        <authorList>
            <person name="Park S."/>
            <person name="Yoon J.-H."/>
        </authorList>
    </citation>
    <scope>NUCLEOTIDE SEQUENCE</scope>
    <source>
        <strain evidence="2">BSSL-BM10</strain>
    </source>
</reference>
<evidence type="ECO:0000313" key="3">
    <source>
        <dbReference type="Proteomes" id="UP000678281"/>
    </source>
</evidence>
<name>A0A942E8U0_9HYPH</name>
<dbReference type="Proteomes" id="UP000678281">
    <property type="component" value="Unassembled WGS sequence"/>
</dbReference>
<accession>A0A942E8U0</accession>
<gene>
    <name evidence="2" type="ORF">KD146_16885</name>
</gene>
<comment type="caution">
    <text evidence="2">The sequence shown here is derived from an EMBL/GenBank/DDBJ whole genome shotgun (WGS) entry which is preliminary data.</text>
</comment>
<feature type="transmembrane region" description="Helical" evidence="1">
    <location>
        <begin position="41"/>
        <end position="62"/>
    </location>
</feature>
<keyword evidence="3" id="KW-1185">Reference proteome</keyword>
<keyword evidence="1" id="KW-1133">Transmembrane helix</keyword>
<sequence length="115" mass="12595">MTLYAIFDPQPGKPALPVAVPEKFSWLAAVLPPVFFLRHGLWLECLAYGLKIVALVILAGFIGDDAALLLYGLLAIWLGFAAPGFRRHGLSWRGWRHRGDRIAASADLAQLEALS</sequence>
<evidence type="ECO:0000256" key="1">
    <source>
        <dbReference type="SAM" id="Phobius"/>
    </source>
</evidence>
<proteinExistence type="predicted"/>
<dbReference type="Pfam" id="PF10947">
    <property type="entry name" value="DUF2628"/>
    <property type="match status" value="1"/>
</dbReference>
<feature type="transmembrane region" description="Helical" evidence="1">
    <location>
        <begin position="68"/>
        <end position="85"/>
    </location>
</feature>
<dbReference type="InterPro" id="IPR024399">
    <property type="entry name" value="DUF2628"/>
</dbReference>
<evidence type="ECO:0000313" key="2">
    <source>
        <dbReference type="EMBL" id="MBS3850378.1"/>
    </source>
</evidence>
<dbReference type="RefSeq" id="WP_212659997.1">
    <property type="nucleotide sequence ID" value="NZ_JAGXTP010000003.1"/>
</dbReference>
<keyword evidence="1" id="KW-0472">Membrane</keyword>
<dbReference type="AlphaFoldDB" id="A0A942E8U0"/>